<gene>
    <name evidence="9" type="ORF">O0I10_001525</name>
</gene>
<dbReference type="SMART" id="SM00184">
    <property type="entry name" value="RING"/>
    <property type="match status" value="1"/>
</dbReference>
<evidence type="ECO:0000313" key="9">
    <source>
        <dbReference type="EMBL" id="KAJ8662564.1"/>
    </source>
</evidence>
<dbReference type="EMBL" id="JARTCD010000004">
    <property type="protein sequence ID" value="KAJ8662564.1"/>
    <property type="molecule type" value="Genomic_DNA"/>
</dbReference>
<keyword evidence="10" id="KW-1185">Reference proteome</keyword>
<dbReference type="InterPro" id="IPR013083">
    <property type="entry name" value="Znf_RING/FYVE/PHD"/>
</dbReference>
<feature type="compositionally biased region" description="Low complexity" evidence="7">
    <location>
        <begin position="362"/>
        <end position="373"/>
    </location>
</feature>
<dbReference type="GeneID" id="83208943"/>
<protein>
    <recommendedName>
        <fullName evidence="8">RING-type domain-containing protein</fullName>
    </recommendedName>
</protein>
<dbReference type="GO" id="GO:0008270">
    <property type="term" value="F:zinc ion binding"/>
    <property type="evidence" value="ECO:0007669"/>
    <property type="project" value="UniProtKB-KW"/>
</dbReference>
<dbReference type="GO" id="GO:0005829">
    <property type="term" value="C:cytosol"/>
    <property type="evidence" value="ECO:0007669"/>
    <property type="project" value="TreeGrafter"/>
</dbReference>
<feature type="region of interest" description="Disordered" evidence="7">
    <location>
        <begin position="187"/>
        <end position="515"/>
    </location>
</feature>
<dbReference type="PROSITE" id="PS50089">
    <property type="entry name" value="ZF_RING_2"/>
    <property type="match status" value="1"/>
</dbReference>
<dbReference type="InterPro" id="IPR001841">
    <property type="entry name" value="Znf_RING"/>
</dbReference>
<dbReference type="GO" id="GO:0061630">
    <property type="term" value="F:ubiquitin protein ligase activity"/>
    <property type="evidence" value="ECO:0007669"/>
    <property type="project" value="TreeGrafter"/>
</dbReference>
<evidence type="ECO:0000256" key="2">
    <source>
        <dbReference type="ARBA" id="ARBA00022723"/>
    </source>
</evidence>
<comment type="caution">
    <text evidence="9">The sequence shown here is derived from an EMBL/GenBank/DDBJ whole genome shotgun (WGS) entry which is preliminary data.</text>
</comment>
<dbReference type="Pfam" id="PF13923">
    <property type="entry name" value="zf-C3HC4_2"/>
    <property type="match status" value="1"/>
</dbReference>
<dbReference type="RefSeq" id="XP_058347477.1">
    <property type="nucleotide sequence ID" value="XM_058481620.1"/>
</dbReference>
<feature type="compositionally biased region" description="Acidic residues" evidence="7">
    <location>
        <begin position="187"/>
        <end position="228"/>
    </location>
</feature>
<keyword evidence="1" id="KW-0808">Transferase</keyword>
<dbReference type="Gene3D" id="3.30.40.10">
    <property type="entry name" value="Zinc/RING finger domain, C3HC4 (zinc finger)"/>
    <property type="match status" value="1"/>
</dbReference>
<dbReference type="PROSITE" id="PS00518">
    <property type="entry name" value="ZF_RING_1"/>
    <property type="match status" value="1"/>
</dbReference>
<feature type="compositionally biased region" description="Acidic residues" evidence="7">
    <location>
        <begin position="243"/>
        <end position="258"/>
    </location>
</feature>
<feature type="compositionally biased region" description="Acidic residues" evidence="7">
    <location>
        <begin position="409"/>
        <end position="436"/>
    </location>
</feature>
<feature type="compositionally biased region" description="Acidic residues" evidence="7">
    <location>
        <begin position="274"/>
        <end position="283"/>
    </location>
</feature>
<evidence type="ECO:0000313" key="10">
    <source>
        <dbReference type="Proteomes" id="UP001234581"/>
    </source>
</evidence>
<keyword evidence="4" id="KW-0833">Ubl conjugation pathway</keyword>
<feature type="compositionally biased region" description="Basic residues" evidence="7">
    <location>
        <begin position="475"/>
        <end position="515"/>
    </location>
</feature>
<dbReference type="PANTHER" id="PTHR15067">
    <property type="entry name" value="E3 UBIQUITIN-PROTEIN LIGASE RNF8"/>
    <property type="match status" value="1"/>
</dbReference>
<evidence type="ECO:0000256" key="5">
    <source>
        <dbReference type="ARBA" id="ARBA00022833"/>
    </source>
</evidence>
<evidence type="ECO:0000256" key="6">
    <source>
        <dbReference type="PROSITE-ProRule" id="PRU00175"/>
    </source>
</evidence>
<dbReference type="PANTHER" id="PTHR15067:SF4">
    <property type="entry name" value="E3 UBIQUITIN-PROTEIN LIGASE RNF8"/>
    <property type="match status" value="1"/>
</dbReference>
<feature type="domain" description="RING-type" evidence="8">
    <location>
        <begin position="42"/>
        <end position="80"/>
    </location>
</feature>
<dbReference type="GO" id="GO:0006511">
    <property type="term" value="P:ubiquitin-dependent protein catabolic process"/>
    <property type="evidence" value="ECO:0007669"/>
    <property type="project" value="TreeGrafter"/>
</dbReference>
<keyword evidence="2" id="KW-0479">Metal-binding</keyword>
<dbReference type="GO" id="GO:0016567">
    <property type="term" value="P:protein ubiquitination"/>
    <property type="evidence" value="ECO:0007669"/>
    <property type="project" value="TreeGrafter"/>
</dbReference>
<accession>A0AAD7VBG1</accession>
<evidence type="ECO:0000256" key="7">
    <source>
        <dbReference type="SAM" id="MobiDB-lite"/>
    </source>
</evidence>
<evidence type="ECO:0000256" key="3">
    <source>
        <dbReference type="ARBA" id="ARBA00022771"/>
    </source>
</evidence>
<dbReference type="AlphaFoldDB" id="A0AAD7VBG1"/>
<evidence type="ECO:0000259" key="8">
    <source>
        <dbReference type="PROSITE" id="PS50089"/>
    </source>
</evidence>
<evidence type="ECO:0000256" key="4">
    <source>
        <dbReference type="ARBA" id="ARBA00022786"/>
    </source>
</evidence>
<feature type="compositionally biased region" description="Low complexity" evidence="7">
    <location>
        <begin position="288"/>
        <end position="300"/>
    </location>
</feature>
<feature type="compositionally biased region" description="Acidic residues" evidence="7">
    <location>
        <begin position="321"/>
        <end position="352"/>
    </location>
</feature>
<keyword evidence="5" id="KW-0862">Zinc</keyword>
<proteinExistence type="predicted"/>
<dbReference type="SUPFAM" id="SSF57850">
    <property type="entry name" value="RING/U-box"/>
    <property type="match status" value="1"/>
</dbReference>
<dbReference type="GO" id="GO:0000151">
    <property type="term" value="C:ubiquitin ligase complex"/>
    <property type="evidence" value="ECO:0007669"/>
    <property type="project" value="TreeGrafter"/>
</dbReference>
<keyword evidence="3 6" id="KW-0863">Zinc-finger</keyword>
<organism evidence="9 10">
    <name type="scientific">Lichtheimia ornata</name>
    <dbReference type="NCBI Taxonomy" id="688661"/>
    <lineage>
        <taxon>Eukaryota</taxon>
        <taxon>Fungi</taxon>
        <taxon>Fungi incertae sedis</taxon>
        <taxon>Mucoromycota</taxon>
        <taxon>Mucoromycotina</taxon>
        <taxon>Mucoromycetes</taxon>
        <taxon>Mucorales</taxon>
        <taxon>Lichtheimiaceae</taxon>
        <taxon>Lichtheimia</taxon>
    </lineage>
</organism>
<sequence>MPDPIESRQQCAPLIEYLDGSRPYDANTPTLDMRRLKEPFLCNICVDFFDTPYMLECGHTFCAACILSWLERHKTCPQCRIDIGNRPVPAYAVQHQVTVVRTMIFGHQAPAHTEVEREAQRGFQRLYPVARRAQFIQDREDQVNRCGVCGWELDEEGFCDGCGEHYRGAAQQGETLRASWPNEFSELTDDEEEEQDEEDPDLEGFVVDSDEPIEWEEMSQGDLDDESDASVRQRYDPTPVFISEDDDSSNESGSDDSDSVVYLGPSRAIRIPDTEDEDSDNGDETLVTSSFNTDTSNTFDHVNNSGSDGGMRTAESGSESDSSESDTTSESESDSSESDSSESDSDEDDSDNIADGLRALATSTSTSSSSNSNHYSYDSVDGSDTTNNGIDSINTSMKSNTHGASDTSNNDDDDDDDDDDSTSSDNDEDEDEDDNDTTTTSDSDNDEEAGAAPPSKKRSLDTINNDDDATETNSKRRPSHPTPSKTKRQRKGKGKFRGRGRGRGRGGRGRGWSRS</sequence>
<dbReference type="Proteomes" id="UP001234581">
    <property type="component" value="Unassembled WGS sequence"/>
</dbReference>
<reference evidence="9 10" key="1">
    <citation type="submission" date="2023-03" db="EMBL/GenBank/DDBJ databases">
        <title>Genome sequence of Lichtheimia ornata CBS 291.66.</title>
        <authorList>
            <person name="Mohabir J.T."/>
            <person name="Shea T.P."/>
            <person name="Kurbessoian T."/>
            <person name="Berby B."/>
            <person name="Fontaine J."/>
            <person name="Livny J."/>
            <person name="Gnirke A."/>
            <person name="Stajich J.E."/>
            <person name="Cuomo C.A."/>
        </authorList>
    </citation>
    <scope>NUCLEOTIDE SEQUENCE [LARGE SCALE GENOMIC DNA]</scope>
    <source>
        <strain evidence="9">CBS 291.66</strain>
    </source>
</reference>
<name>A0AAD7VBG1_9FUNG</name>
<feature type="compositionally biased region" description="Polar residues" evidence="7">
    <location>
        <begin position="382"/>
        <end position="404"/>
    </location>
</feature>
<evidence type="ECO:0000256" key="1">
    <source>
        <dbReference type="ARBA" id="ARBA00022679"/>
    </source>
</evidence>
<dbReference type="InterPro" id="IPR017907">
    <property type="entry name" value="Znf_RING_CS"/>
</dbReference>